<keyword evidence="6" id="KW-1185">Reference proteome</keyword>
<sequence length="683" mass="77804">MRRRKTRQQHWGNRGNIHLVPTCTSSWLGFPRNAQIHHYNATMNVRKRANHSTSPPTEKKKRKLNRVKCDKCRTDKQNCAPTPRIWPQKCDRCLQKGFSCSAGKKVGRKSKYAEQTLGSRPTGPSRSKDDWDFDTRLRIWIFLVGYHEIISTAAERFSHLRDESVRPFIDAWDSKVHEDFTEKSPELPHSHSSRTVKLTTCAENISKKLIRMRADLLATAAAHNPDQGKLITVLSSHVSWLRFTNADHRYRSQKDDQILKELQEHRLVCSEFLWRQTRIAALRHSKHHHSFGEENVTADLDRLKSLCAQIKDETSFVITSGGLDNYLEACLQAFDVEEFYFDEAVSFQAFSGSFIGLDYCGRTPGHKCLDSLPRGHNRELYLKLFQSYVEGTNNLNKQDGLGRTLLHIACIKNWYTGVELLLQHGADPSATTVFGSFPLHYAAASGSTRLCQLLLRYKSNTTDLDIAWFTPQDYALKEGNDEIANLLYDAGQKMKTTAPRPVFDEHANKSSNYTTPAETVLELSVTAKNTMTWDHPIHSGLHTQSPNESIDILPRSDENGYMNPGQHPHFLSYPVLDPLPPQGDRLVDFTLEESLGYQRKEREVAISPSLNSSFASLSSYEVPTNQAYGLLSPPDVILDYTMPSQQVMYETVHHADALKAQHRSRSNDRLTPRNNPFAEAKFY</sequence>
<evidence type="ECO:0000256" key="2">
    <source>
        <dbReference type="ARBA" id="ARBA00023043"/>
    </source>
</evidence>
<evidence type="ECO:0000256" key="4">
    <source>
        <dbReference type="SAM" id="MobiDB-lite"/>
    </source>
</evidence>
<dbReference type="PROSITE" id="PS50088">
    <property type="entry name" value="ANK_REPEAT"/>
    <property type="match status" value="2"/>
</dbReference>
<dbReference type="PROSITE" id="PS50297">
    <property type="entry name" value="ANK_REP_REGION"/>
    <property type="match status" value="2"/>
</dbReference>
<name>A0A6A7AL01_9PLEO</name>
<dbReference type="SUPFAM" id="SSF48403">
    <property type="entry name" value="Ankyrin repeat"/>
    <property type="match status" value="1"/>
</dbReference>
<proteinExistence type="predicted"/>
<dbReference type="InterPro" id="IPR036770">
    <property type="entry name" value="Ankyrin_rpt-contain_sf"/>
</dbReference>
<keyword evidence="1" id="KW-0677">Repeat</keyword>
<evidence type="ECO:0000313" key="5">
    <source>
        <dbReference type="EMBL" id="KAF2833833.1"/>
    </source>
</evidence>
<evidence type="ECO:0000313" key="6">
    <source>
        <dbReference type="Proteomes" id="UP000799424"/>
    </source>
</evidence>
<evidence type="ECO:0000256" key="1">
    <source>
        <dbReference type="ARBA" id="ARBA00022737"/>
    </source>
</evidence>
<feature type="compositionally biased region" description="Basic and acidic residues" evidence="4">
    <location>
        <begin position="660"/>
        <end position="671"/>
    </location>
</feature>
<dbReference type="PANTHER" id="PTHR24161">
    <property type="entry name" value="ANK_REP_REGION DOMAIN-CONTAINING PROTEIN-RELATED"/>
    <property type="match status" value="1"/>
</dbReference>
<keyword evidence="2 3" id="KW-0040">ANK repeat</keyword>
<dbReference type="PANTHER" id="PTHR24161:SF124">
    <property type="entry name" value="TRANSIENT RECEPTOR POTENTIAL CHANNEL PYREXIA"/>
    <property type="match status" value="1"/>
</dbReference>
<feature type="repeat" description="ANK" evidence="3">
    <location>
        <begin position="401"/>
        <end position="433"/>
    </location>
</feature>
<dbReference type="Pfam" id="PF12796">
    <property type="entry name" value="Ank_2"/>
    <property type="match status" value="1"/>
</dbReference>
<dbReference type="Gene3D" id="1.25.40.20">
    <property type="entry name" value="Ankyrin repeat-containing domain"/>
    <property type="match status" value="1"/>
</dbReference>
<dbReference type="Proteomes" id="UP000799424">
    <property type="component" value="Unassembled WGS sequence"/>
</dbReference>
<dbReference type="AlphaFoldDB" id="A0A6A7AL01"/>
<accession>A0A6A7AL01</accession>
<gene>
    <name evidence="5" type="ORF">CC86DRAFT_462100</name>
</gene>
<dbReference type="InterPro" id="IPR002110">
    <property type="entry name" value="Ankyrin_rpt"/>
</dbReference>
<dbReference type="OrthoDB" id="539213at2759"/>
<evidence type="ECO:0000256" key="3">
    <source>
        <dbReference type="PROSITE-ProRule" id="PRU00023"/>
    </source>
</evidence>
<feature type="region of interest" description="Disordered" evidence="4">
    <location>
        <begin position="660"/>
        <end position="683"/>
    </location>
</feature>
<organism evidence="5 6">
    <name type="scientific">Ophiobolus disseminans</name>
    <dbReference type="NCBI Taxonomy" id="1469910"/>
    <lineage>
        <taxon>Eukaryota</taxon>
        <taxon>Fungi</taxon>
        <taxon>Dikarya</taxon>
        <taxon>Ascomycota</taxon>
        <taxon>Pezizomycotina</taxon>
        <taxon>Dothideomycetes</taxon>
        <taxon>Pleosporomycetidae</taxon>
        <taxon>Pleosporales</taxon>
        <taxon>Pleosporineae</taxon>
        <taxon>Phaeosphaeriaceae</taxon>
        <taxon>Ophiobolus</taxon>
    </lineage>
</organism>
<protein>
    <submittedName>
        <fullName evidence="5">Uncharacterized protein</fullName>
    </submittedName>
</protein>
<reference evidence="5" key="1">
    <citation type="journal article" date="2020" name="Stud. Mycol.">
        <title>101 Dothideomycetes genomes: a test case for predicting lifestyles and emergence of pathogens.</title>
        <authorList>
            <person name="Haridas S."/>
            <person name="Albert R."/>
            <person name="Binder M."/>
            <person name="Bloem J."/>
            <person name="Labutti K."/>
            <person name="Salamov A."/>
            <person name="Andreopoulos B."/>
            <person name="Baker S."/>
            <person name="Barry K."/>
            <person name="Bills G."/>
            <person name="Bluhm B."/>
            <person name="Cannon C."/>
            <person name="Castanera R."/>
            <person name="Culley D."/>
            <person name="Daum C."/>
            <person name="Ezra D."/>
            <person name="Gonzalez J."/>
            <person name="Henrissat B."/>
            <person name="Kuo A."/>
            <person name="Liang C."/>
            <person name="Lipzen A."/>
            <person name="Lutzoni F."/>
            <person name="Magnuson J."/>
            <person name="Mondo S."/>
            <person name="Nolan M."/>
            <person name="Ohm R."/>
            <person name="Pangilinan J."/>
            <person name="Park H.-J."/>
            <person name="Ramirez L."/>
            <person name="Alfaro M."/>
            <person name="Sun H."/>
            <person name="Tritt A."/>
            <person name="Yoshinaga Y."/>
            <person name="Zwiers L.-H."/>
            <person name="Turgeon B."/>
            <person name="Goodwin S."/>
            <person name="Spatafora J."/>
            <person name="Crous P."/>
            <person name="Grigoriev I."/>
        </authorList>
    </citation>
    <scope>NUCLEOTIDE SEQUENCE</scope>
    <source>
        <strain evidence="5">CBS 113818</strain>
    </source>
</reference>
<feature type="repeat" description="ANK" evidence="3">
    <location>
        <begin position="434"/>
        <end position="466"/>
    </location>
</feature>
<dbReference type="EMBL" id="MU006216">
    <property type="protein sequence ID" value="KAF2833833.1"/>
    <property type="molecule type" value="Genomic_DNA"/>
</dbReference>
<dbReference type="SMART" id="SM00248">
    <property type="entry name" value="ANK"/>
    <property type="match status" value="3"/>
</dbReference>